<dbReference type="STRING" id="32264.T1KU08"/>
<dbReference type="GO" id="GO:0004177">
    <property type="term" value="F:aminopeptidase activity"/>
    <property type="evidence" value="ECO:0007669"/>
    <property type="project" value="UniProtKB-KW"/>
</dbReference>
<evidence type="ECO:0000256" key="1">
    <source>
        <dbReference type="ARBA" id="ARBA00022438"/>
    </source>
</evidence>
<reference evidence="6" key="2">
    <citation type="submission" date="2015-06" db="UniProtKB">
        <authorList>
            <consortium name="EnsemblMetazoa"/>
        </authorList>
    </citation>
    <scope>IDENTIFICATION</scope>
</reference>
<keyword evidence="3" id="KW-0325">Glycoprotein</keyword>
<name>T1KU08_TETUR</name>
<dbReference type="EnsemblMetazoa" id="tetur21g01680.1">
    <property type="protein sequence ID" value="tetur21g01680.1"/>
    <property type="gene ID" value="tetur21g01680"/>
</dbReference>
<dbReference type="GO" id="GO:0006508">
    <property type="term" value="P:proteolysis"/>
    <property type="evidence" value="ECO:0007669"/>
    <property type="project" value="InterPro"/>
</dbReference>
<keyword evidence="1" id="KW-0378">Hydrolase</keyword>
<evidence type="ECO:0000313" key="7">
    <source>
        <dbReference type="Proteomes" id="UP000015104"/>
    </source>
</evidence>
<feature type="domain" description="Dipeptidylpeptidase IV N-terminal" evidence="5">
    <location>
        <begin position="116"/>
        <end position="450"/>
    </location>
</feature>
<dbReference type="GO" id="GO:0008239">
    <property type="term" value="F:dipeptidyl-peptidase activity"/>
    <property type="evidence" value="ECO:0007669"/>
    <property type="project" value="TreeGrafter"/>
</dbReference>
<proteinExistence type="predicted"/>
<keyword evidence="7" id="KW-1185">Reference proteome</keyword>
<dbReference type="Proteomes" id="UP000015104">
    <property type="component" value="Unassembled WGS sequence"/>
</dbReference>
<dbReference type="HOGENOM" id="CLU_006105_4_3_1"/>
<keyword evidence="4" id="KW-0472">Membrane</keyword>
<sequence>MKQEPVAEEEERNWKGICIAFFVIATIFSFIVIAIIIVTPDDDGNRVKHPRLVLEDIVSPHLQPKKFDGSWITETEVAYRNHEGNLVVFDCLENSTLLLVPNTTFLREQVDHYRISADKKFVLFINNIKKVFQYSFIGEYKIYNISNEQIFTLEVPGSFEGDQLEYAEWGPTGNQLIFVFRNNIYYYPSIGSSLKLLTQSGRESVYNGIPDWLYGEKILKTNKALWWSPYGDKLAYASFDDTGVDTMTYPRYGSFSDLNNIFPQIVSLKYPRAGRMNPTVSVWIIDLKSLTSTGSLPESKRILPPSEMLEREYYFTALSWIDNQRLALIWMRREQNYSVVSLCSAQSDWICSKHLEEKVDSETKGGWVEMFEAPLITKDKRHYLLTLPLSEPESGSFRQIVMITINGRVKNFLTQGQQDVTQILAHRHDTRTVFYAATLEDNPGVRHIFKKLFIQ</sequence>
<keyword evidence="4" id="KW-1133">Transmembrane helix</keyword>
<dbReference type="PANTHER" id="PTHR11731:SF200">
    <property type="entry name" value="DIPEPTIDYL PEPTIDASE 10, ISOFORM B"/>
    <property type="match status" value="1"/>
</dbReference>
<dbReference type="AlphaFoldDB" id="T1KU08"/>
<keyword evidence="1" id="KW-0645">Protease</keyword>
<dbReference type="Gene3D" id="2.140.10.30">
    <property type="entry name" value="Dipeptidylpeptidase IV, N-terminal domain"/>
    <property type="match status" value="1"/>
</dbReference>
<dbReference type="EMBL" id="CAEY01000548">
    <property type="status" value="NOT_ANNOTATED_CDS"/>
    <property type="molecule type" value="Genomic_DNA"/>
</dbReference>
<dbReference type="GO" id="GO:0005886">
    <property type="term" value="C:plasma membrane"/>
    <property type="evidence" value="ECO:0007669"/>
    <property type="project" value="TreeGrafter"/>
</dbReference>
<evidence type="ECO:0000256" key="4">
    <source>
        <dbReference type="SAM" id="Phobius"/>
    </source>
</evidence>
<feature type="transmembrane region" description="Helical" evidence="4">
    <location>
        <begin position="16"/>
        <end position="38"/>
    </location>
</feature>
<dbReference type="Pfam" id="PF00930">
    <property type="entry name" value="DPPIV_N"/>
    <property type="match status" value="1"/>
</dbReference>
<keyword evidence="2" id="KW-0720">Serine protease</keyword>
<evidence type="ECO:0000256" key="3">
    <source>
        <dbReference type="ARBA" id="ARBA00023180"/>
    </source>
</evidence>
<reference evidence="7" key="1">
    <citation type="submission" date="2011-08" db="EMBL/GenBank/DDBJ databases">
        <authorList>
            <person name="Rombauts S."/>
        </authorList>
    </citation>
    <scope>NUCLEOTIDE SEQUENCE</scope>
    <source>
        <strain evidence="7">London</strain>
    </source>
</reference>
<dbReference type="GO" id="GO:0008236">
    <property type="term" value="F:serine-type peptidase activity"/>
    <property type="evidence" value="ECO:0007669"/>
    <property type="project" value="UniProtKB-KW"/>
</dbReference>
<evidence type="ECO:0000313" key="6">
    <source>
        <dbReference type="EnsemblMetazoa" id="tetur21g01680.1"/>
    </source>
</evidence>
<keyword evidence="1" id="KW-0031">Aminopeptidase</keyword>
<evidence type="ECO:0000256" key="2">
    <source>
        <dbReference type="ARBA" id="ARBA00022825"/>
    </source>
</evidence>
<dbReference type="SUPFAM" id="SSF82171">
    <property type="entry name" value="DPP6 N-terminal domain-like"/>
    <property type="match status" value="1"/>
</dbReference>
<dbReference type="PANTHER" id="PTHR11731">
    <property type="entry name" value="PROTEASE FAMILY S9B,C DIPEPTIDYL-PEPTIDASE IV-RELATED"/>
    <property type="match status" value="1"/>
</dbReference>
<dbReference type="InterPro" id="IPR050278">
    <property type="entry name" value="Serine_Prot_S9B/DPPIV"/>
</dbReference>
<accession>T1KU08</accession>
<evidence type="ECO:0000259" key="5">
    <source>
        <dbReference type="Pfam" id="PF00930"/>
    </source>
</evidence>
<dbReference type="eggNOG" id="KOG2100">
    <property type="taxonomic scope" value="Eukaryota"/>
</dbReference>
<protein>
    <recommendedName>
        <fullName evidence="5">Dipeptidylpeptidase IV N-terminal domain-containing protein</fullName>
    </recommendedName>
</protein>
<dbReference type="InterPro" id="IPR002469">
    <property type="entry name" value="Peptidase_S9B_N"/>
</dbReference>
<organism evidence="6 7">
    <name type="scientific">Tetranychus urticae</name>
    <name type="common">Two-spotted spider mite</name>
    <dbReference type="NCBI Taxonomy" id="32264"/>
    <lineage>
        <taxon>Eukaryota</taxon>
        <taxon>Metazoa</taxon>
        <taxon>Ecdysozoa</taxon>
        <taxon>Arthropoda</taxon>
        <taxon>Chelicerata</taxon>
        <taxon>Arachnida</taxon>
        <taxon>Acari</taxon>
        <taxon>Acariformes</taxon>
        <taxon>Trombidiformes</taxon>
        <taxon>Prostigmata</taxon>
        <taxon>Eleutherengona</taxon>
        <taxon>Raphignathae</taxon>
        <taxon>Tetranychoidea</taxon>
        <taxon>Tetranychidae</taxon>
        <taxon>Tetranychus</taxon>
    </lineage>
</organism>
<keyword evidence="4" id="KW-0812">Transmembrane</keyword>